<comment type="caution">
    <text evidence="1">The sequence shown here is derived from an EMBL/GenBank/DDBJ whole genome shotgun (WGS) entry which is preliminary data.</text>
</comment>
<sequence length="128" mass="13860">MVVSEGESTTEGSTAGPLCAVPMGWVGTHDHEAGTLVPRDLRVESQANFTALGRVPGDLAHEYIISGHEKGASESFWPYPSEWRLPGTLADYESPGVTMEFLDVANGREKARGGSKWIWPDCQTLLSN</sequence>
<name>A0A7J7NDY1_9MAGN</name>
<protein>
    <submittedName>
        <fullName evidence="1">Uncharacterized protein</fullName>
    </submittedName>
</protein>
<keyword evidence="2" id="KW-1185">Reference proteome</keyword>
<accession>A0A7J7NDY1</accession>
<evidence type="ECO:0000313" key="1">
    <source>
        <dbReference type="EMBL" id="KAF6165283.1"/>
    </source>
</evidence>
<dbReference type="Proteomes" id="UP000541444">
    <property type="component" value="Unassembled WGS sequence"/>
</dbReference>
<evidence type="ECO:0000313" key="2">
    <source>
        <dbReference type="Proteomes" id="UP000541444"/>
    </source>
</evidence>
<dbReference type="AlphaFoldDB" id="A0A7J7NDY1"/>
<organism evidence="1 2">
    <name type="scientific">Kingdonia uniflora</name>
    <dbReference type="NCBI Taxonomy" id="39325"/>
    <lineage>
        <taxon>Eukaryota</taxon>
        <taxon>Viridiplantae</taxon>
        <taxon>Streptophyta</taxon>
        <taxon>Embryophyta</taxon>
        <taxon>Tracheophyta</taxon>
        <taxon>Spermatophyta</taxon>
        <taxon>Magnoliopsida</taxon>
        <taxon>Ranunculales</taxon>
        <taxon>Circaeasteraceae</taxon>
        <taxon>Kingdonia</taxon>
    </lineage>
</organism>
<proteinExistence type="predicted"/>
<gene>
    <name evidence="1" type="ORF">GIB67_042699</name>
</gene>
<reference evidence="1 2" key="1">
    <citation type="journal article" date="2020" name="IScience">
        <title>Genome Sequencing of the Endangered Kingdonia uniflora (Circaeasteraceae, Ranunculales) Reveals Potential Mechanisms of Evolutionary Specialization.</title>
        <authorList>
            <person name="Sun Y."/>
            <person name="Deng T."/>
            <person name="Zhang A."/>
            <person name="Moore M.J."/>
            <person name="Landis J.B."/>
            <person name="Lin N."/>
            <person name="Zhang H."/>
            <person name="Zhang X."/>
            <person name="Huang J."/>
            <person name="Zhang X."/>
            <person name="Sun H."/>
            <person name="Wang H."/>
        </authorList>
    </citation>
    <scope>NUCLEOTIDE SEQUENCE [LARGE SCALE GENOMIC DNA]</scope>
    <source>
        <strain evidence="1">TB1705</strain>
        <tissue evidence="1">Leaf</tissue>
    </source>
</reference>
<dbReference type="EMBL" id="JACGCM010000855">
    <property type="protein sequence ID" value="KAF6165283.1"/>
    <property type="molecule type" value="Genomic_DNA"/>
</dbReference>